<dbReference type="EMBL" id="JX684091">
    <property type="protein sequence ID" value="AGF93409.1"/>
    <property type="molecule type" value="Genomic_DNA"/>
</dbReference>
<evidence type="ECO:0000256" key="1">
    <source>
        <dbReference type="ARBA" id="ARBA00006315"/>
    </source>
</evidence>
<proteinExistence type="inferred from homology"/>
<dbReference type="CDD" id="cd07361">
    <property type="entry name" value="MEMO_like"/>
    <property type="match status" value="1"/>
</dbReference>
<gene>
    <name evidence="2" type="ORF">FLSS-25_0010</name>
</gene>
<dbReference type="NCBIfam" id="NF001987">
    <property type="entry name" value="PRK00782.1"/>
    <property type="match status" value="1"/>
</dbReference>
<evidence type="ECO:0000313" key="2">
    <source>
        <dbReference type="EMBL" id="AGF93409.1"/>
    </source>
</evidence>
<accession>M1PW74</accession>
<dbReference type="NCBIfam" id="TIGR04336">
    <property type="entry name" value="AmmeMemoSam_B"/>
    <property type="match status" value="1"/>
</dbReference>
<comment type="similarity">
    <text evidence="1">Belongs to the MEMO1 family.</text>
</comment>
<dbReference type="PANTHER" id="PTHR11060">
    <property type="entry name" value="PROTEIN MEMO1"/>
    <property type="match status" value="1"/>
</dbReference>
<organism evidence="2">
    <name type="scientific">uncultured organism</name>
    <dbReference type="NCBI Taxonomy" id="155900"/>
    <lineage>
        <taxon>unclassified sequences</taxon>
        <taxon>environmental samples</taxon>
    </lineage>
</organism>
<dbReference type="SUPFAM" id="SSF53213">
    <property type="entry name" value="LigB-like"/>
    <property type="match status" value="1"/>
</dbReference>
<dbReference type="InterPro" id="IPR002737">
    <property type="entry name" value="MEMO1_fam"/>
</dbReference>
<reference evidence="2" key="1">
    <citation type="journal article" date="2013" name="Syst. Appl. Microbiol.">
        <title>New insights into the archaeal diversity of a hypersaline microbial mat obtained by a metagenomic approach.</title>
        <authorList>
            <person name="Lopez-Lopez A."/>
            <person name="Richter M."/>
            <person name="Pena A."/>
            <person name="Tamames J."/>
            <person name="Rossello-Mora R."/>
        </authorList>
    </citation>
    <scope>NUCLEOTIDE SEQUENCE</scope>
</reference>
<dbReference type="AlphaFoldDB" id="M1PW74"/>
<sequence length="283" mass="30687">MPEIRNPAVAGRFYRGTKTGLTNQLEECFKHECGPGKIPEVQEGPRRMIGLISPHAGYPYSGPVAAHGFSKLAEDGKPDSVVIIGPNHSGVGPDVSVDSSDLWETPLGQIDLNKEIRERILEESEVAELDSSSHLNEHSLEVQLPFLQYLFDEDFDIVPICMKAQNAETSEDIGKAIQAAANGEDILIIASTDLTHYEPQQMAETKDRKAVEKIQDLNWKGLFETVSKENMSVCGYGPVASMMVASKGLGASRTELYKYATSGDTAGPTGQVVGYCSLGVLTE</sequence>
<dbReference type="Gene3D" id="3.40.830.10">
    <property type="entry name" value="LigB-like"/>
    <property type="match status" value="1"/>
</dbReference>
<dbReference type="PANTHER" id="PTHR11060:SF0">
    <property type="entry name" value="PROTEIN MEMO1"/>
    <property type="match status" value="1"/>
</dbReference>
<dbReference type="Pfam" id="PF01875">
    <property type="entry name" value="Memo"/>
    <property type="match status" value="1"/>
</dbReference>
<dbReference type="HAMAP" id="MF_00055">
    <property type="entry name" value="MEMO1"/>
    <property type="match status" value="1"/>
</dbReference>
<name>M1PW74_9ZZZZ</name>
<protein>
    <submittedName>
        <fullName evidence="2">Protein containing UPF0103/Mediator of ErbB2-driven cell motility (Memo), related domain protein</fullName>
    </submittedName>
</protein>